<dbReference type="Gene3D" id="3.40.50.1000">
    <property type="entry name" value="HAD superfamily/HAD-like"/>
    <property type="match status" value="1"/>
</dbReference>
<dbReference type="PANTHER" id="PTHR10000">
    <property type="entry name" value="PHOSPHOSERINE PHOSPHATASE"/>
    <property type="match status" value="1"/>
</dbReference>
<dbReference type="NCBIfam" id="TIGR01484">
    <property type="entry name" value="HAD-SF-IIB"/>
    <property type="match status" value="1"/>
</dbReference>
<dbReference type="PROSITE" id="PS01228">
    <property type="entry name" value="COF_1"/>
    <property type="match status" value="1"/>
</dbReference>
<dbReference type="SFLD" id="SFLDG01140">
    <property type="entry name" value="C2.B:_Phosphomannomutase_and_P"/>
    <property type="match status" value="1"/>
</dbReference>
<dbReference type="CDD" id="cd07516">
    <property type="entry name" value="HAD_Pase"/>
    <property type="match status" value="1"/>
</dbReference>
<dbReference type="NCBIfam" id="TIGR00099">
    <property type="entry name" value="Cof-subfamily"/>
    <property type="match status" value="1"/>
</dbReference>
<dbReference type="PANTHER" id="PTHR10000:SF8">
    <property type="entry name" value="HAD SUPERFAMILY HYDROLASE-LIKE, TYPE 3"/>
    <property type="match status" value="1"/>
</dbReference>
<keyword evidence="1" id="KW-0378">Hydrolase</keyword>
<protein>
    <submittedName>
        <fullName evidence="1">Cof-type HAD-IIB family hydrolase</fullName>
    </submittedName>
</protein>
<reference evidence="1" key="1">
    <citation type="journal article" date="2021" name="PeerJ">
        <title>Extensive microbial diversity within the chicken gut microbiome revealed by metagenomics and culture.</title>
        <authorList>
            <person name="Gilroy R."/>
            <person name="Ravi A."/>
            <person name="Getino M."/>
            <person name="Pursley I."/>
            <person name="Horton D.L."/>
            <person name="Alikhan N.F."/>
            <person name="Baker D."/>
            <person name="Gharbi K."/>
            <person name="Hall N."/>
            <person name="Watson M."/>
            <person name="Adriaenssens E.M."/>
            <person name="Foster-Nyarko E."/>
            <person name="Jarju S."/>
            <person name="Secka A."/>
            <person name="Antonio M."/>
            <person name="Oren A."/>
            <person name="Chaudhuri R.R."/>
            <person name="La Ragione R."/>
            <person name="Hildebrand F."/>
            <person name="Pallen M.J."/>
        </authorList>
    </citation>
    <scope>NUCLEOTIDE SEQUENCE</scope>
    <source>
        <strain evidence="1">ChiHjej12B11-1927</strain>
    </source>
</reference>
<accession>A0A9D2AN66</accession>
<dbReference type="GO" id="GO:0000287">
    <property type="term" value="F:magnesium ion binding"/>
    <property type="evidence" value="ECO:0007669"/>
    <property type="project" value="TreeGrafter"/>
</dbReference>
<dbReference type="AlphaFoldDB" id="A0A9D2AN66"/>
<organism evidence="1 2">
    <name type="scientific">Candidatus Blautia pullistercoris</name>
    <dbReference type="NCBI Taxonomy" id="2838499"/>
    <lineage>
        <taxon>Bacteria</taxon>
        <taxon>Bacillati</taxon>
        <taxon>Bacillota</taxon>
        <taxon>Clostridia</taxon>
        <taxon>Lachnospirales</taxon>
        <taxon>Lachnospiraceae</taxon>
        <taxon>Blautia</taxon>
    </lineage>
</organism>
<dbReference type="EMBL" id="DXFG01000235">
    <property type="protein sequence ID" value="HIX38359.1"/>
    <property type="molecule type" value="Genomic_DNA"/>
</dbReference>
<dbReference type="Pfam" id="PF08282">
    <property type="entry name" value="Hydrolase_3"/>
    <property type="match status" value="1"/>
</dbReference>
<evidence type="ECO:0000313" key="1">
    <source>
        <dbReference type="EMBL" id="HIX38359.1"/>
    </source>
</evidence>
<evidence type="ECO:0000313" key="2">
    <source>
        <dbReference type="Proteomes" id="UP000824230"/>
    </source>
</evidence>
<dbReference type="Gene3D" id="3.30.1240.10">
    <property type="match status" value="1"/>
</dbReference>
<dbReference type="InterPro" id="IPR023214">
    <property type="entry name" value="HAD_sf"/>
</dbReference>
<dbReference type="SFLD" id="SFLDG01144">
    <property type="entry name" value="C2.B.4:_PGP_Like"/>
    <property type="match status" value="1"/>
</dbReference>
<dbReference type="GO" id="GO:0005829">
    <property type="term" value="C:cytosol"/>
    <property type="evidence" value="ECO:0007669"/>
    <property type="project" value="TreeGrafter"/>
</dbReference>
<dbReference type="SUPFAM" id="SSF56784">
    <property type="entry name" value="HAD-like"/>
    <property type="match status" value="1"/>
</dbReference>
<gene>
    <name evidence="1" type="ORF">H9738_10910</name>
</gene>
<name>A0A9D2AN66_9FIRM</name>
<dbReference type="GO" id="GO:0016791">
    <property type="term" value="F:phosphatase activity"/>
    <property type="evidence" value="ECO:0007669"/>
    <property type="project" value="TreeGrafter"/>
</dbReference>
<dbReference type="InterPro" id="IPR006379">
    <property type="entry name" value="HAD-SF_hydro_IIB"/>
</dbReference>
<dbReference type="InterPro" id="IPR036412">
    <property type="entry name" value="HAD-like_sf"/>
</dbReference>
<proteinExistence type="predicted"/>
<dbReference type="SFLD" id="SFLDS00003">
    <property type="entry name" value="Haloacid_Dehalogenase"/>
    <property type="match status" value="1"/>
</dbReference>
<sequence length="269" mass="30430">MKLLFTDLDGTLLNREKKISSENLKAIERASRQGNITIISTGRSLSSARPYIEELASVQEHCYAVTYNGGLIYDCISRKVIYKKTIPLPYVKYIFHQAEKFQIHCQTYEDGYVLAPKDREELQEYASHTSMPVRIVTDPPAVLTKEPFKVLTSCLYDKELHQAYRRSLEEWAKDKISLFFSSEYYLEHVPLGVSKGNAIDILCQILEVPKENTFAAGDAENDIAMLKAAYKGIAMANGTKEVKKAADYVTKSDNEHGGIAEIIKNFIEN</sequence>
<comment type="caution">
    <text evidence="1">The sequence shown here is derived from an EMBL/GenBank/DDBJ whole genome shotgun (WGS) entry which is preliminary data.</text>
</comment>
<dbReference type="InterPro" id="IPR000150">
    <property type="entry name" value="Cof"/>
</dbReference>
<dbReference type="Proteomes" id="UP000824230">
    <property type="component" value="Unassembled WGS sequence"/>
</dbReference>
<reference evidence="1" key="2">
    <citation type="submission" date="2021-04" db="EMBL/GenBank/DDBJ databases">
        <authorList>
            <person name="Gilroy R."/>
        </authorList>
    </citation>
    <scope>NUCLEOTIDE SEQUENCE</scope>
    <source>
        <strain evidence="1">ChiHjej12B11-1927</strain>
    </source>
</reference>